<sequence length="94" mass="11223">MPMLQPYFTKNPQRITRLQENYDEGVQREKVPAAVREQLDIQYLNVTPEKLHFLHQNVMGSYSPGEKNEKVRRYNELHPPEKEHSPKFWGKIFA</sequence>
<evidence type="ECO:0000313" key="1">
    <source>
        <dbReference type="EMBL" id="SCU69264.1"/>
    </source>
</evidence>
<name>A0A1G4IAK9_TRYEQ</name>
<dbReference type="VEuPathDB" id="TriTrypDB:TEOVI_000083000"/>
<keyword evidence="2" id="KW-1185">Reference proteome</keyword>
<accession>A0A1G4IAK9</accession>
<dbReference type="Proteomes" id="UP000195570">
    <property type="component" value="Unassembled WGS sequence"/>
</dbReference>
<proteinExistence type="predicted"/>
<comment type="caution">
    <text evidence="1">The sequence shown here is derived from an EMBL/GenBank/DDBJ whole genome shotgun (WGS) entry which is preliminary data.</text>
</comment>
<evidence type="ECO:0000313" key="2">
    <source>
        <dbReference type="Proteomes" id="UP000195570"/>
    </source>
</evidence>
<dbReference type="EMBL" id="CZPT02001188">
    <property type="protein sequence ID" value="SCU69264.1"/>
    <property type="molecule type" value="Genomic_DNA"/>
</dbReference>
<dbReference type="AlphaFoldDB" id="A0A1G4IAK9"/>
<organism evidence="1 2">
    <name type="scientific">Trypanosoma equiperdum</name>
    <dbReference type="NCBI Taxonomy" id="5694"/>
    <lineage>
        <taxon>Eukaryota</taxon>
        <taxon>Discoba</taxon>
        <taxon>Euglenozoa</taxon>
        <taxon>Kinetoplastea</taxon>
        <taxon>Metakinetoplastina</taxon>
        <taxon>Trypanosomatida</taxon>
        <taxon>Trypanosomatidae</taxon>
        <taxon>Trypanosoma</taxon>
    </lineage>
</organism>
<dbReference type="RefSeq" id="XP_067080260.1">
    <property type="nucleotide sequence ID" value="XM_067224159.1"/>
</dbReference>
<gene>
    <name evidence="1" type="ORF">TEOVI_000083000</name>
</gene>
<reference evidence="1" key="1">
    <citation type="submission" date="2016-09" db="EMBL/GenBank/DDBJ databases">
        <authorList>
            <person name="Hebert L."/>
            <person name="Moumen B."/>
        </authorList>
    </citation>
    <scope>NUCLEOTIDE SEQUENCE [LARGE SCALE GENOMIC DNA]</scope>
    <source>
        <strain evidence="1">OVI</strain>
    </source>
</reference>
<dbReference type="GeneID" id="92374770"/>
<protein>
    <submittedName>
        <fullName evidence="1">Uncharacterized protein</fullName>
    </submittedName>
</protein>